<gene>
    <name evidence="2" type="ORF">PoB_002085600</name>
</gene>
<dbReference type="EMBL" id="BLXT01002434">
    <property type="protein sequence ID" value="GFN94350.1"/>
    <property type="molecule type" value="Genomic_DNA"/>
</dbReference>
<feature type="region of interest" description="Disordered" evidence="1">
    <location>
        <begin position="1"/>
        <end position="24"/>
    </location>
</feature>
<dbReference type="Proteomes" id="UP000735302">
    <property type="component" value="Unassembled WGS sequence"/>
</dbReference>
<reference evidence="2 3" key="1">
    <citation type="journal article" date="2021" name="Elife">
        <title>Chloroplast acquisition without the gene transfer in kleptoplastic sea slugs, Plakobranchus ocellatus.</title>
        <authorList>
            <person name="Maeda T."/>
            <person name="Takahashi S."/>
            <person name="Yoshida T."/>
            <person name="Shimamura S."/>
            <person name="Takaki Y."/>
            <person name="Nagai Y."/>
            <person name="Toyoda A."/>
            <person name="Suzuki Y."/>
            <person name="Arimoto A."/>
            <person name="Ishii H."/>
            <person name="Satoh N."/>
            <person name="Nishiyama T."/>
            <person name="Hasebe M."/>
            <person name="Maruyama T."/>
            <person name="Minagawa J."/>
            <person name="Obokata J."/>
            <person name="Shigenobu S."/>
        </authorList>
    </citation>
    <scope>NUCLEOTIDE SEQUENCE [LARGE SCALE GENOMIC DNA]</scope>
</reference>
<sequence length="98" mass="10619">MTSRLGSVGQRCPLVSGEGSGQSGMLMSDRHYCRAITTSTFRIHPSPHGKQGAHTVGVGLSIIPSTGGLRWIEVEDSRRRSRRDDSAGKEVVIEDKAR</sequence>
<comment type="caution">
    <text evidence="2">The sequence shown here is derived from an EMBL/GenBank/DDBJ whole genome shotgun (WGS) entry which is preliminary data.</text>
</comment>
<proteinExistence type="predicted"/>
<dbReference type="AlphaFoldDB" id="A0AAV3ZEL3"/>
<feature type="region of interest" description="Disordered" evidence="1">
    <location>
        <begin position="76"/>
        <end position="98"/>
    </location>
</feature>
<evidence type="ECO:0000313" key="2">
    <source>
        <dbReference type="EMBL" id="GFN94350.1"/>
    </source>
</evidence>
<evidence type="ECO:0000256" key="1">
    <source>
        <dbReference type="SAM" id="MobiDB-lite"/>
    </source>
</evidence>
<organism evidence="2 3">
    <name type="scientific">Plakobranchus ocellatus</name>
    <dbReference type="NCBI Taxonomy" id="259542"/>
    <lineage>
        <taxon>Eukaryota</taxon>
        <taxon>Metazoa</taxon>
        <taxon>Spiralia</taxon>
        <taxon>Lophotrochozoa</taxon>
        <taxon>Mollusca</taxon>
        <taxon>Gastropoda</taxon>
        <taxon>Heterobranchia</taxon>
        <taxon>Euthyneura</taxon>
        <taxon>Panpulmonata</taxon>
        <taxon>Sacoglossa</taxon>
        <taxon>Placobranchoidea</taxon>
        <taxon>Plakobranchidae</taxon>
        <taxon>Plakobranchus</taxon>
    </lineage>
</organism>
<evidence type="ECO:0000313" key="3">
    <source>
        <dbReference type="Proteomes" id="UP000735302"/>
    </source>
</evidence>
<accession>A0AAV3ZEL3</accession>
<protein>
    <submittedName>
        <fullName evidence="2">Uncharacterized protein</fullName>
    </submittedName>
</protein>
<name>A0AAV3ZEL3_9GAST</name>
<keyword evidence="3" id="KW-1185">Reference proteome</keyword>